<dbReference type="Gene3D" id="3.30.310.50">
    <property type="entry name" value="Alpha-D-phosphohexomutase, C-terminal domain"/>
    <property type="match status" value="1"/>
</dbReference>
<accession>A0A0J6ZMN5</accession>
<evidence type="ECO:0000259" key="8">
    <source>
        <dbReference type="Pfam" id="PF00408"/>
    </source>
</evidence>
<keyword evidence="5 7" id="KW-0460">Magnesium</keyword>
<evidence type="ECO:0000259" key="11">
    <source>
        <dbReference type="Pfam" id="PF02880"/>
    </source>
</evidence>
<evidence type="ECO:0000256" key="7">
    <source>
        <dbReference type="RuleBase" id="RU004326"/>
    </source>
</evidence>
<evidence type="ECO:0000256" key="4">
    <source>
        <dbReference type="ARBA" id="ARBA00022723"/>
    </source>
</evidence>
<dbReference type="Pfam" id="PF02879">
    <property type="entry name" value="PGM_PMM_II"/>
    <property type="match status" value="1"/>
</dbReference>
<comment type="cofactor">
    <cofactor evidence="1">
        <name>Mg(2+)</name>
        <dbReference type="ChEBI" id="CHEBI:18420"/>
    </cofactor>
</comment>
<dbReference type="FunCoup" id="A0A0J6ZMN5">
    <property type="interactions" value="386"/>
</dbReference>
<comment type="caution">
    <text evidence="12">The sequence shown here is derived from an EMBL/GenBank/DDBJ whole genome shotgun (WGS) entry which is preliminary data.</text>
</comment>
<protein>
    <recommendedName>
        <fullName evidence="14">Phosphoglucomutase</fullName>
    </recommendedName>
</protein>
<dbReference type="PATRIC" id="fig|1122219.3.peg.1738"/>
<reference evidence="12 13" key="1">
    <citation type="submission" date="2015-06" db="EMBL/GenBank/DDBJ databases">
        <title>Draft genome sequence of beer spoilage bacterium Megasphaera cerevisiae type strain 20462.</title>
        <authorList>
            <person name="Kutumbaka K."/>
            <person name="Pasmowitz J."/>
            <person name="Mategko J."/>
            <person name="Reyes D."/>
            <person name="Friedrich A."/>
            <person name="Han S."/>
            <person name="Martens-Habbena W."/>
            <person name="Neal-McKinney J."/>
            <person name="Janagama H.K."/>
            <person name="Nadala C."/>
            <person name="Samadpour M."/>
        </authorList>
    </citation>
    <scope>NUCLEOTIDE SEQUENCE [LARGE SCALE GENOMIC DNA]</scope>
    <source>
        <strain evidence="12 13">DSM 20462</strain>
    </source>
</reference>
<organism evidence="12 13">
    <name type="scientific">Megasphaera cerevisiae DSM 20462</name>
    <dbReference type="NCBI Taxonomy" id="1122219"/>
    <lineage>
        <taxon>Bacteria</taxon>
        <taxon>Bacillati</taxon>
        <taxon>Bacillota</taxon>
        <taxon>Negativicutes</taxon>
        <taxon>Veillonellales</taxon>
        <taxon>Veillonellaceae</taxon>
        <taxon>Megasphaera</taxon>
    </lineage>
</organism>
<dbReference type="InterPro" id="IPR016055">
    <property type="entry name" value="A-D-PHexomutase_a/b/a-I/II/III"/>
</dbReference>
<dbReference type="InterPro" id="IPR036900">
    <property type="entry name" value="A-D-PHexomutase_C_sf"/>
</dbReference>
<dbReference type="RefSeq" id="WP_048514625.1">
    <property type="nucleotide sequence ID" value="NZ_FUXD01000002.1"/>
</dbReference>
<dbReference type="InterPro" id="IPR005844">
    <property type="entry name" value="A-D-PHexomutase_a/b/a-I"/>
</dbReference>
<dbReference type="Gene3D" id="3.40.120.10">
    <property type="entry name" value="Alpha-D-Glucose-1,6-Bisphosphate, subunit A, domain 3"/>
    <property type="match status" value="3"/>
</dbReference>
<dbReference type="AlphaFoldDB" id="A0A0J6ZMN5"/>
<keyword evidence="13" id="KW-1185">Reference proteome</keyword>
<dbReference type="GO" id="GO:0005829">
    <property type="term" value="C:cytosol"/>
    <property type="evidence" value="ECO:0007669"/>
    <property type="project" value="TreeGrafter"/>
</dbReference>
<dbReference type="PANTHER" id="PTHR22573">
    <property type="entry name" value="PHOSPHOHEXOMUTASE FAMILY MEMBER"/>
    <property type="match status" value="1"/>
</dbReference>
<keyword evidence="3" id="KW-0597">Phosphoprotein</keyword>
<dbReference type="InterPro" id="IPR005846">
    <property type="entry name" value="A-D-PHexomutase_a/b/a-III"/>
</dbReference>
<dbReference type="PANTHER" id="PTHR22573:SF57">
    <property type="entry name" value="PHOSPHOGLUCOMUTASE"/>
    <property type="match status" value="1"/>
</dbReference>
<dbReference type="Proteomes" id="UP000036503">
    <property type="component" value="Unassembled WGS sequence"/>
</dbReference>
<feature type="domain" description="Alpha-D-phosphohexomutase alpha/beta/alpha" evidence="11">
    <location>
        <begin position="325"/>
        <end position="438"/>
    </location>
</feature>
<name>A0A0J6ZMN5_9FIRM</name>
<keyword evidence="4 7" id="KW-0479">Metal-binding</keyword>
<comment type="similarity">
    <text evidence="2 7">Belongs to the phosphohexose mutase family.</text>
</comment>
<evidence type="ECO:0000256" key="1">
    <source>
        <dbReference type="ARBA" id="ARBA00001946"/>
    </source>
</evidence>
<dbReference type="SUPFAM" id="SSF53738">
    <property type="entry name" value="Phosphoglucomutase, first 3 domains"/>
    <property type="match status" value="3"/>
</dbReference>
<dbReference type="SUPFAM" id="SSF55957">
    <property type="entry name" value="Phosphoglucomutase, C-terminal domain"/>
    <property type="match status" value="1"/>
</dbReference>
<feature type="domain" description="Alpha-D-phosphohexomutase C-terminal" evidence="8">
    <location>
        <begin position="485"/>
        <end position="535"/>
    </location>
</feature>
<evidence type="ECO:0000313" key="13">
    <source>
        <dbReference type="Proteomes" id="UP000036503"/>
    </source>
</evidence>
<dbReference type="EMBL" id="LEKT01000031">
    <property type="protein sequence ID" value="KMO86161.1"/>
    <property type="molecule type" value="Genomic_DNA"/>
</dbReference>
<dbReference type="Pfam" id="PF00408">
    <property type="entry name" value="PGM_PMM_IV"/>
    <property type="match status" value="1"/>
</dbReference>
<dbReference type="InterPro" id="IPR045244">
    <property type="entry name" value="PGM"/>
</dbReference>
<evidence type="ECO:0000259" key="10">
    <source>
        <dbReference type="Pfam" id="PF02879"/>
    </source>
</evidence>
<dbReference type="GO" id="GO:0004614">
    <property type="term" value="F:phosphoglucomutase activity"/>
    <property type="evidence" value="ECO:0007669"/>
    <property type="project" value="InterPro"/>
</dbReference>
<evidence type="ECO:0008006" key="14">
    <source>
        <dbReference type="Google" id="ProtNLM"/>
    </source>
</evidence>
<dbReference type="GO" id="GO:0005975">
    <property type="term" value="P:carbohydrate metabolic process"/>
    <property type="evidence" value="ECO:0007669"/>
    <property type="project" value="InterPro"/>
</dbReference>
<dbReference type="GO" id="GO:0000287">
    <property type="term" value="F:magnesium ion binding"/>
    <property type="evidence" value="ECO:0007669"/>
    <property type="project" value="InterPro"/>
</dbReference>
<sequence>MAVHELAGTKVRKEDYINLQAIAQSYHDIHPDVSDPQQQVRFGTSGHRGLTGNGSFTERHVEAITQAVCNYRENFGAKGPLFVGEDTHYLSKLAYRTVLTVLTANGVPVYVDSKKDFVPTPAVSRAILRYNNHRHEKLADGLIITPSHNPPEHGGIKYNPVTGGPAESDITRTIEREANRILSGNNTEVKRISYDEAVQGDLIIPYDYKELYVAELDSIIDMDAIHDANMRIQVNALGGSGMNYWHKIAEKYHIPIDFVNDTYDPQFKFMNYDHDGKVRMDCSSVYVMAAASQNTATSYDLILANDPDYDRFGIISGTQGVITANAYLTVASHYLMTHRNFEGMGIAKTVVTTDMLTRSAKLLAVPLYEVPVGFKYFGSLYTQGKIAFSGEESAGASFTAKDRSVWTTDKDGIIMCLLAAEIKAVTGKSPIDYYNELCEILGRPYTMRSDAPATLEEKGKIGRLTECDVTEKTLCGDPIIAVMSQSPYGNFPIGGVKISTENGWVAARPSGTEDMYKLYAESFVSENQAAQLLEEGKNLISKALSK</sequence>
<dbReference type="OrthoDB" id="9806956at2"/>
<dbReference type="Pfam" id="PF02878">
    <property type="entry name" value="PGM_PMM_I"/>
    <property type="match status" value="1"/>
</dbReference>
<dbReference type="STRING" id="39029.BSR42_10865"/>
<evidence type="ECO:0000256" key="5">
    <source>
        <dbReference type="ARBA" id="ARBA00022842"/>
    </source>
</evidence>
<dbReference type="Pfam" id="PF02880">
    <property type="entry name" value="PGM_PMM_III"/>
    <property type="match status" value="1"/>
</dbReference>
<dbReference type="PROSITE" id="PS00710">
    <property type="entry name" value="PGM_PMM"/>
    <property type="match status" value="1"/>
</dbReference>
<dbReference type="InterPro" id="IPR005845">
    <property type="entry name" value="A-D-PHexomutase_a/b/a-II"/>
</dbReference>
<dbReference type="InParanoid" id="A0A0J6ZMN5"/>
<dbReference type="InterPro" id="IPR005843">
    <property type="entry name" value="A-D-PHexomutase_C"/>
</dbReference>
<evidence type="ECO:0000256" key="3">
    <source>
        <dbReference type="ARBA" id="ARBA00022553"/>
    </source>
</evidence>
<evidence type="ECO:0000256" key="6">
    <source>
        <dbReference type="ARBA" id="ARBA00023235"/>
    </source>
</evidence>
<proteinExistence type="inferred from homology"/>
<feature type="domain" description="Alpha-D-phosphohexomutase alpha/beta/alpha" evidence="9">
    <location>
        <begin position="41"/>
        <end position="181"/>
    </location>
</feature>
<evidence type="ECO:0000259" key="9">
    <source>
        <dbReference type="Pfam" id="PF02878"/>
    </source>
</evidence>
<feature type="domain" description="Alpha-D-phosphohexomutase alpha/beta/alpha" evidence="10">
    <location>
        <begin position="212"/>
        <end position="316"/>
    </location>
</feature>
<keyword evidence="6" id="KW-0413">Isomerase</keyword>
<dbReference type="InterPro" id="IPR016066">
    <property type="entry name" value="A-D-PHexomutase_CS"/>
</dbReference>
<evidence type="ECO:0000313" key="12">
    <source>
        <dbReference type="EMBL" id="KMO86161.1"/>
    </source>
</evidence>
<gene>
    <name evidence="12" type="ORF">AB840_09600</name>
</gene>
<evidence type="ECO:0000256" key="2">
    <source>
        <dbReference type="ARBA" id="ARBA00010231"/>
    </source>
</evidence>